<dbReference type="Pfam" id="PF08281">
    <property type="entry name" value="Sigma70_r4_2"/>
    <property type="match status" value="1"/>
</dbReference>
<dbReference type="SUPFAM" id="SSF88946">
    <property type="entry name" value="Sigma2 domain of RNA polymerase sigma factors"/>
    <property type="match status" value="1"/>
</dbReference>
<evidence type="ECO:0000256" key="2">
    <source>
        <dbReference type="ARBA" id="ARBA00023015"/>
    </source>
</evidence>
<dbReference type="InterPro" id="IPR014284">
    <property type="entry name" value="RNA_pol_sigma-70_dom"/>
</dbReference>
<dbReference type="Gene3D" id="1.10.1740.10">
    <property type="match status" value="1"/>
</dbReference>
<evidence type="ECO:0000256" key="4">
    <source>
        <dbReference type="ARBA" id="ARBA00023125"/>
    </source>
</evidence>
<sequence>MSIFRRKKSFTEMSDVNLVISSLGGDRDAFCQIVSRYQNLLCSLAYSSVGDVKYSEDIAQETFIEAWKSLDSLKEPAKLKSWLCGILRFKVSRYRRKENTQPIKNASEFEEHNVEENHFQPMDDLAIREQEQNLLWKTLDQMDDTYREPLILFYREQQSVERVAAELDLSLDTTKQRLSRGRKLLKRAMISFVEDTLSKSKPGVDFTASVLSAISLLSPPAKAALLGTSAAKGGSMFKISSILVVLASLSGVVSSYFGVKAALSQSRTTREKKQVILYVSAFFISVIVYVIANIVLKRFALLSADNIYLYSLASQLIVLAFILSNFYLFYRMFKQIILVRMQERILNPSAFHRQSDQKDSSLREYKSKIKLFGAPLFHFQFGNPEDNYKPAYAWVAGGSKAYGLLFAWGGLAVAPISVGIVSFGIVTVGSIGIGLIGIGTVGIGLVGMGASAIAYKAYGSFSALGWESALSNGFSIANDAAIGPIAHANLTNNKEAAEIINLAFVGQSHQWFLAFIAVIIIIPAVWHSYKVQQRMK</sequence>
<dbReference type="Gene3D" id="1.10.10.10">
    <property type="entry name" value="Winged helix-like DNA-binding domain superfamily/Winged helix DNA-binding domain"/>
    <property type="match status" value="1"/>
</dbReference>
<feature type="domain" description="RNA polymerase sigma factor 70 region 4 type 2" evidence="9">
    <location>
        <begin position="134"/>
        <end position="185"/>
    </location>
</feature>
<evidence type="ECO:0000259" key="9">
    <source>
        <dbReference type="Pfam" id="PF08281"/>
    </source>
</evidence>
<keyword evidence="3 6" id="KW-0731">Sigma factor</keyword>
<keyword evidence="4 6" id="KW-0238">DNA-binding</keyword>
<evidence type="ECO:0000256" key="7">
    <source>
        <dbReference type="SAM" id="Phobius"/>
    </source>
</evidence>
<dbReference type="InterPro" id="IPR007627">
    <property type="entry name" value="RNA_pol_sigma70_r2"/>
</dbReference>
<feature type="transmembrane region" description="Helical" evidence="7">
    <location>
        <begin position="275"/>
        <end position="295"/>
    </location>
</feature>
<dbReference type="PANTHER" id="PTHR43133">
    <property type="entry name" value="RNA POLYMERASE ECF-TYPE SIGMA FACTO"/>
    <property type="match status" value="1"/>
</dbReference>
<dbReference type="NCBIfam" id="TIGR02937">
    <property type="entry name" value="sigma70-ECF"/>
    <property type="match status" value="1"/>
</dbReference>
<evidence type="ECO:0000256" key="5">
    <source>
        <dbReference type="ARBA" id="ARBA00023163"/>
    </source>
</evidence>
<proteinExistence type="inferred from homology"/>
<feature type="transmembrane region" description="Helical" evidence="7">
    <location>
        <begin position="239"/>
        <end position="263"/>
    </location>
</feature>
<feature type="transmembrane region" description="Helical" evidence="7">
    <location>
        <begin position="511"/>
        <end position="529"/>
    </location>
</feature>
<name>A0ABU3QX13_9GAMM</name>
<dbReference type="Pfam" id="PF04542">
    <property type="entry name" value="Sigma70_r2"/>
    <property type="match status" value="1"/>
</dbReference>
<dbReference type="SUPFAM" id="SSF88659">
    <property type="entry name" value="Sigma3 and sigma4 domains of RNA polymerase sigma factors"/>
    <property type="match status" value="1"/>
</dbReference>
<evidence type="ECO:0000259" key="8">
    <source>
        <dbReference type="Pfam" id="PF04542"/>
    </source>
</evidence>
<dbReference type="EMBL" id="JAWCUA010000001">
    <property type="protein sequence ID" value="MDU0111695.1"/>
    <property type="molecule type" value="Genomic_DNA"/>
</dbReference>
<evidence type="ECO:0000313" key="10">
    <source>
        <dbReference type="EMBL" id="MDU0111695.1"/>
    </source>
</evidence>
<feature type="transmembrane region" description="Helical" evidence="7">
    <location>
        <begin position="431"/>
        <end position="455"/>
    </location>
</feature>
<keyword evidence="7" id="KW-0812">Transmembrane</keyword>
<evidence type="ECO:0000256" key="3">
    <source>
        <dbReference type="ARBA" id="ARBA00023082"/>
    </source>
</evidence>
<dbReference type="PROSITE" id="PS01063">
    <property type="entry name" value="SIGMA70_ECF"/>
    <property type="match status" value="1"/>
</dbReference>
<dbReference type="InterPro" id="IPR013325">
    <property type="entry name" value="RNA_pol_sigma_r2"/>
</dbReference>
<gene>
    <name evidence="10" type="ORF">RT723_01440</name>
</gene>
<feature type="transmembrane region" description="Helical" evidence="7">
    <location>
        <begin position="402"/>
        <end position="425"/>
    </location>
</feature>
<reference evidence="10 11" key="1">
    <citation type="submission" date="2023-10" db="EMBL/GenBank/DDBJ databases">
        <title>Psychrosphaera aquimaarina strain SW33 isolated from seawater.</title>
        <authorList>
            <person name="Bayburt H."/>
            <person name="Kim J.M."/>
            <person name="Choi B.J."/>
            <person name="Jeon C.O."/>
        </authorList>
    </citation>
    <scope>NUCLEOTIDE SEQUENCE [LARGE SCALE GENOMIC DNA]</scope>
    <source>
        <strain evidence="10 11">KCTC 52743</strain>
    </source>
</reference>
<dbReference type="CDD" id="cd06171">
    <property type="entry name" value="Sigma70_r4"/>
    <property type="match status" value="1"/>
</dbReference>
<dbReference type="InterPro" id="IPR013249">
    <property type="entry name" value="RNA_pol_sigma70_r4_t2"/>
</dbReference>
<dbReference type="InterPro" id="IPR036388">
    <property type="entry name" value="WH-like_DNA-bd_sf"/>
</dbReference>
<dbReference type="InterPro" id="IPR013324">
    <property type="entry name" value="RNA_pol_sigma_r3/r4-like"/>
</dbReference>
<dbReference type="InterPro" id="IPR000838">
    <property type="entry name" value="RNA_pol_sigma70_ECF_CS"/>
</dbReference>
<dbReference type="Proteomes" id="UP001257914">
    <property type="component" value="Unassembled WGS sequence"/>
</dbReference>
<feature type="domain" description="RNA polymerase sigma-70 region 2" evidence="8">
    <location>
        <begin position="34"/>
        <end position="99"/>
    </location>
</feature>
<feature type="transmembrane region" description="Helical" evidence="7">
    <location>
        <begin position="307"/>
        <end position="330"/>
    </location>
</feature>
<keyword evidence="2 6" id="KW-0805">Transcription regulation</keyword>
<organism evidence="10 11">
    <name type="scientific">Psychrosphaera aquimarina</name>
    <dbReference type="NCBI Taxonomy" id="2044854"/>
    <lineage>
        <taxon>Bacteria</taxon>
        <taxon>Pseudomonadati</taxon>
        <taxon>Pseudomonadota</taxon>
        <taxon>Gammaproteobacteria</taxon>
        <taxon>Alteromonadales</taxon>
        <taxon>Pseudoalteromonadaceae</taxon>
        <taxon>Psychrosphaera</taxon>
    </lineage>
</organism>
<keyword evidence="7" id="KW-0472">Membrane</keyword>
<evidence type="ECO:0000256" key="6">
    <source>
        <dbReference type="RuleBase" id="RU000716"/>
    </source>
</evidence>
<evidence type="ECO:0000256" key="1">
    <source>
        <dbReference type="ARBA" id="ARBA00010641"/>
    </source>
</evidence>
<protein>
    <recommendedName>
        <fullName evidence="6">RNA polymerase sigma factor</fullName>
    </recommendedName>
</protein>
<keyword evidence="5 6" id="KW-0804">Transcription</keyword>
<dbReference type="InterPro" id="IPR039425">
    <property type="entry name" value="RNA_pol_sigma-70-like"/>
</dbReference>
<comment type="similarity">
    <text evidence="1 6">Belongs to the sigma-70 factor family. ECF subfamily.</text>
</comment>
<comment type="caution">
    <text evidence="10">The sequence shown here is derived from an EMBL/GenBank/DDBJ whole genome shotgun (WGS) entry which is preliminary data.</text>
</comment>
<evidence type="ECO:0000313" key="11">
    <source>
        <dbReference type="Proteomes" id="UP001257914"/>
    </source>
</evidence>
<dbReference type="RefSeq" id="WP_315945596.1">
    <property type="nucleotide sequence ID" value="NZ_JAWCUA010000001.1"/>
</dbReference>
<accession>A0ABU3QX13</accession>
<keyword evidence="11" id="KW-1185">Reference proteome</keyword>
<dbReference type="PANTHER" id="PTHR43133:SF51">
    <property type="entry name" value="RNA POLYMERASE SIGMA FACTOR"/>
    <property type="match status" value="1"/>
</dbReference>
<keyword evidence="7" id="KW-1133">Transmembrane helix</keyword>